<sequence length="108" mass="12835">MRIIDVIEAINCRCKSVRRLKQYVPWPTDIVGGGRRLIVNRRSKDWDWEGLGCDPAMLKNHFDASFIYLEREWGVLNLYGELNYERTNVRPWLLYRIYSVLPVTYAVL</sequence>
<evidence type="ECO:0000313" key="2">
    <source>
        <dbReference type="Proteomes" id="UP000299102"/>
    </source>
</evidence>
<gene>
    <name evidence="1" type="ORF">EVAR_61712_1</name>
</gene>
<proteinExistence type="predicted"/>
<organism evidence="1 2">
    <name type="scientific">Eumeta variegata</name>
    <name type="common">Bagworm moth</name>
    <name type="synonym">Eumeta japonica</name>
    <dbReference type="NCBI Taxonomy" id="151549"/>
    <lineage>
        <taxon>Eukaryota</taxon>
        <taxon>Metazoa</taxon>
        <taxon>Ecdysozoa</taxon>
        <taxon>Arthropoda</taxon>
        <taxon>Hexapoda</taxon>
        <taxon>Insecta</taxon>
        <taxon>Pterygota</taxon>
        <taxon>Neoptera</taxon>
        <taxon>Endopterygota</taxon>
        <taxon>Lepidoptera</taxon>
        <taxon>Glossata</taxon>
        <taxon>Ditrysia</taxon>
        <taxon>Tineoidea</taxon>
        <taxon>Psychidae</taxon>
        <taxon>Oiketicinae</taxon>
        <taxon>Eumeta</taxon>
    </lineage>
</organism>
<dbReference type="Proteomes" id="UP000299102">
    <property type="component" value="Unassembled WGS sequence"/>
</dbReference>
<keyword evidence="2" id="KW-1185">Reference proteome</keyword>
<evidence type="ECO:0000313" key="1">
    <source>
        <dbReference type="EMBL" id="GBP89048.1"/>
    </source>
</evidence>
<comment type="caution">
    <text evidence="1">The sequence shown here is derived from an EMBL/GenBank/DDBJ whole genome shotgun (WGS) entry which is preliminary data.</text>
</comment>
<reference evidence="1 2" key="1">
    <citation type="journal article" date="2019" name="Commun. Biol.">
        <title>The bagworm genome reveals a unique fibroin gene that provides high tensile strength.</title>
        <authorList>
            <person name="Kono N."/>
            <person name="Nakamura H."/>
            <person name="Ohtoshi R."/>
            <person name="Tomita M."/>
            <person name="Numata K."/>
            <person name="Arakawa K."/>
        </authorList>
    </citation>
    <scope>NUCLEOTIDE SEQUENCE [LARGE SCALE GENOMIC DNA]</scope>
</reference>
<dbReference type="AlphaFoldDB" id="A0A4C1ZMP9"/>
<protein>
    <submittedName>
        <fullName evidence="1">Uncharacterized protein</fullName>
    </submittedName>
</protein>
<dbReference type="EMBL" id="BGZK01001972">
    <property type="protein sequence ID" value="GBP89048.1"/>
    <property type="molecule type" value="Genomic_DNA"/>
</dbReference>
<accession>A0A4C1ZMP9</accession>
<name>A0A4C1ZMP9_EUMVA</name>